<dbReference type="GO" id="GO:0003677">
    <property type="term" value="F:DNA binding"/>
    <property type="evidence" value="ECO:0007669"/>
    <property type="project" value="UniProtKB-UniRule"/>
</dbReference>
<dbReference type="InterPro" id="IPR009057">
    <property type="entry name" value="Homeodomain-like_sf"/>
</dbReference>
<dbReference type="InterPro" id="IPR050624">
    <property type="entry name" value="HTH-type_Tx_Regulator"/>
</dbReference>
<protein>
    <submittedName>
        <fullName evidence="4">Transcriptional regulator, TetR family</fullName>
    </submittedName>
</protein>
<dbReference type="PROSITE" id="PS50977">
    <property type="entry name" value="HTH_TETR_2"/>
    <property type="match status" value="1"/>
</dbReference>
<dbReference type="AlphaFoldDB" id="B0MDA0"/>
<reference evidence="4" key="1">
    <citation type="submission" date="2007-11" db="EMBL/GenBank/DDBJ databases">
        <authorList>
            <person name="Fulton L."/>
            <person name="Clifton S."/>
            <person name="Fulton B."/>
            <person name="Xu J."/>
            <person name="Minx P."/>
            <person name="Pepin K.H."/>
            <person name="Johnson M."/>
            <person name="Thiruvilangam P."/>
            <person name="Bhonagiri V."/>
            <person name="Nash W.E."/>
            <person name="Mardis E.R."/>
            <person name="Wilson R.K."/>
        </authorList>
    </citation>
    <scope>NUCLEOTIDE SEQUENCE [LARGE SCALE GENOMIC DNA]</scope>
    <source>
        <strain evidence="4">DSM 14662</strain>
    </source>
</reference>
<dbReference type="HOGENOM" id="CLU_069356_6_1_9"/>
<keyword evidence="5" id="KW-1185">Reference proteome</keyword>
<feature type="DNA-binding region" description="H-T-H motif" evidence="2">
    <location>
        <begin position="37"/>
        <end position="56"/>
    </location>
</feature>
<dbReference type="PRINTS" id="PR00455">
    <property type="entry name" value="HTHTETR"/>
</dbReference>
<evidence type="ECO:0000256" key="2">
    <source>
        <dbReference type="PROSITE-ProRule" id="PRU00335"/>
    </source>
</evidence>
<dbReference type="Gene3D" id="1.10.357.10">
    <property type="entry name" value="Tetracycline Repressor, domain 2"/>
    <property type="match status" value="1"/>
</dbReference>
<dbReference type="InterPro" id="IPR001647">
    <property type="entry name" value="HTH_TetR"/>
</dbReference>
<dbReference type="PANTHER" id="PTHR43479">
    <property type="entry name" value="ACREF/ENVCD OPERON REPRESSOR-RELATED"/>
    <property type="match status" value="1"/>
</dbReference>
<evidence type="ECO:0000256" key="1">
    <source>
        <dbReference type="ARBA" id="ARBA00023125"/>
    </source>
</evidence>
<dbReference type="PANTHER" id="PTHR43479:SF11">
    <property type="entry name" value="ACREF_ENVCD OPERON REPRESSOR-RELATED"/>
    <property type="match status" value="1"/>
</dbReference>
<name>B0MDA0_ANACD</name>
<dbReference type="EMBL" id="ABAX03000012">
    <property type="protein sequence ID" value="EDR97920.1"/>
    <property type="molecule type" value="Genomic_DNA"/>
</dbReference>
<evidence type="ECO:0000313" key="5">
    <source>
        <dbReference type="Proteomes" id="UP000004935"/>
    </source>
</evidence>
<dbReference type="eggNOG" id="COG1309">
    <property type="taxonomic scope" value="Bacteria"/>
</dbReference>
<evidence type="ECO:0000259" key="3">
    <source>
        <dbReference type="PROSITE" id="PS50977"/>
    </source>
</evidence>
<feature type="domain" description="HTH tetR-type" evidence="3">
    <location>
        <begin position="14"/>
        <end position="74"/>
    </location>
</feature>
<reference evidence="4" key="2">
    <citation type="submission" date="2013-11" db="EMBL/GenBank/DDBJ databases">
        <title>Draft genome sequence of Anaerostipes caccae (DSM 14662).</title>
        <authorList>
            <person name="Sudarsanam P."/>
            <person name="Ley R."/>
            <person name="Guruge J."/>
            <person name="Turnbaugh P.J."/>
            <person name="Mahowald M."/>
            <person name="Liep D."/>
            <person name="Gordon J."/>
        </authorList>
    </citation>
    <scope>NUCLEOTIDE SEQUENCE</scope>
    <source>
        <strain evidence="4">DSM 14662</strain>
    </source>
</reference>
<dbReference type="Proteomes" id="UP000004935">
    <property type="component" value="Unassembled WGS sequence"/>
</dbReference>
<dbReference type="SUPFAM" id="SSF46689">
    <property type="entry name" value="Homeodomain-like"/>
    <property type="match status" value="1"/>
</dbReference>
<proteinExistence type="predicted"/>
<keyword evidence="1 2" id="KW-0238">DNA-binding</keyword>
<sequence length="208" mass="24190">MMIPGGKDMQIKKEEIRTTILNAAQQEFLIHGYEGSSLRVIAKKANTTIGNIYHYFDNKEAILEELLKEPVEGLNKLIEQHFEKEQKVYSLKEVKEIFGQMDDVVSLVQGSEIQYLMDQRLLILLDLKTTRFLELKKSFIQQFKEHMAWHLGLDDSDSPYVDIIAEMFISCIRHALLEHPNSEEAQKEFIQVFRMLCAGLVMNQEEKP</sequence>
<accession>B0MDA0</accession>
<gene>
    <name evidence="4" type="ORF">ANACAC_01543</name>
</gene>
<comment type="caution">
    <text evidence="4">The sequence shown here is derived from an EMBL/GenBank/DDBJ whole genome shotgun (WGS) entry which is preliminary data.</text>
</comment>
<evidence type="ECO:0000313" key="4">
    <source>
        <dbReference type="EMBL" id="EDR97920.1"/>
    </source>
</evidence>
<dbReference type="Pfam" id="PF00440">
    <property type="entry name" value="TetR_N"/>
    <property type="match status" value="1"/>
</dbReference>
<organism evidence="4 5">
    <name type="scientific">Anaerostipes caccae (strain DSM 14662 / CCUG 47493 / JCM 13470 / NCIMB 13811 / L1-92)</name>
    <dbReference type="NCBI Taxonomy" id="411490"/>
    <lineage>
        <taxon>Bacteria</taxon>
        <taxon>Bacillati</taxon>
        <taxon>Bacillota</taxon>
        <taxon>Clostridia</taxon>
        <taxon>Lachnospirales</taxon>
        <taxon>Lachnospiraceae</taxon>
        <taxon>Anaerostipes</taxon>
    </lineage>
</organism>
<dbReference type="STRING" id="411490.ANACAC_01543"/>